<feature type="domain" description="BHLH" evidence="3">
    <location>
        <begin position="213"/>
        <end position="291"/>
    </location>
</feature>
<comment type="caution">
    <text evidence="4">The sequence shown here is derived from an EMBL/GenBank/DDBJ whole genome shotgun (WGS) entry which is preliminary data.</text>
</comment>
<name>A0AAJ0BHD6_9PEZI</name>
<evidence type="ECO:0000256" key="2">
    <source>
        <dbReference type="SAM" id="MobiDB-lite"/>
    </source>
</evidence>
<dbReference type="EMBL" id="MU839829">
    <property type="protein sequence ID" value="KAK1758304.1"/>
    <property type="molecule type" value="Genomic_DNA"/>
</dbReference>
<dbReference type="InterPro" id="IPR011598">
    <property type="entry name" value="bHLH_dom"/>
</dbReference>
<dbReference type="GO" id="GO:0003677">
    <property type="term" value="F:DNA binding"/>
    <property type="evidence" value="ECO:0007669"/>
    <property type="project" value="UniProtKB-KW"/>
</dbReference>
<dbReference type="PANTHER" id="PTHR47336:SF2">
    <property type="entry name" value="TRANSCRIPTION FACTOR HMS1-RELATED"/>
    <property type="match status" value="1"/>
</dbReference>
<dbReference type="PROSITE" id="PS50888">
    <property type="entry name" value="BHLH"/>
    <property type="match status" value="1"/>
</dbReference>
<dbReference type="InterPro" id="IPR036638">
    <property type="entry name" value="HLH_DNA-bd_sf"/>
</dbReference>
<gene>
    <name evidence="4" type="ORF">QBC47DRAFT_399213</name>
</gene>
<dbReference type="CDD" id="cd11399">
    <property type="entry name" value="bHLHzip_scHMS1_like"/>
    <property type="match status" value="1"/>
</dbReference>
<feature type="region of interest" description="Disordered" evidence="2">
    <location>
        <begin position="163"/>
        <end position="218"/>
    </location>
</feature>
<evidence type="ECO:0000313" key="4">
    <source>
        <dbReference type="EMBL" id="KAK1758304.1"/>
    </source>
</evidence>
<proteinExistence type="predicted"/>
<sequence length="329" mass="35165">MDAINAAMYFDPFAMSPGMTDPTFAAGFSPASLFSPLSEDFNTDFTSESAGSPASPISPVLSTGSFGISTADDFSSWDALDHETEPEVFKGSLFPAIPDLGRSMTPAVNPMDLTIQPAATGGYRSAFQGLSKQAPVFPSPQPAAVALSPAQQPKLALAIPDKAPAVATRDKQPAKRTQTNGIKRKSSSSSSEEDERWPKRTSPSPSPADAQPQKKTAHNMIEKRYRTNLNDKIAQLREAVPSLRSGASRFGNGLEDGDEGFMDEDFGGLAPVPKLNKATILSKATEYIMQLEQRNRSLETENSAIRGRMEGLEMLLMSRGGASSAAGWN</sequence>
<dbReference type="SMART" id="SM00353">
    <property type="entry name" value="HLH"/>
    <property type="match status" value="1"/>
</dbReference>
<dbReference type="SUPFAM" id="SSF47459">
    <property type="entry name" value="HLH, helix-loop-helix DNA-binding domain"/>
    <property type="match status" value="1"/>
</dbReference>
<dbReference type="AlphaFoldDB" id="A0AAJ0BHD6"/>
<reference evidence="4" key="1">
    <citation type="submission" date="2023-06" db="EMBL/GenBank/DDBJ databases">
        <title>Genome-scale phylogeny and comparative genomics of the fungal order Sordariales.</title>
        <authorList>
            <consortium name="Lawrence Berkeley National Laboratory"/>
            <person name="Hensen N."/>
            <person name="Bonometti L."/>
            <person name="Westerberg I."/>
            <person name="Brannstrom I.O."/>
            <person name="Guillou S."/>
            <person name="Cros-Aarteil S."/>
            <person name="Calhoun S."/>
            <person name="Haridas S."/>
            <person name="Kuo A."/>
            <person name="Mondo S."/>
            <person name="Pangilinan J."/>
            <person name="Riley R."/>
            <person name="Labutti K."/>
            <person name="Andreopoulos B."/>
            <person name="Lipzen A."/>
            <person name="Chen C."/>
            <person name="Yanf M."/>
            <person name="Daum C."/>
            <person name="Ng V."/>
            <person name="Clum A."/>
            <person name="Steindorff A."/>
            <person name="Ohm R."/>
            <person name="Martin F."/>
            <person name="Silar P."/>
            <person name="Natvig D."/>
            <person name="Lalanne C."/>
            <person name="Gautier V."/>
            <person name="Ament-Velasquez S.L."/>
            <person name="Kruys A."/>
            <person name="Hutchinson M.I."/>
            <person name="Powell A.J."/>
            <person name="Barry K."/>
            <person name="Miller A.N."/>
            <person name="Grigoriev I.V."/>
            <person name="Debuchy R."/>
            <person name="Gladieux P."/>
            <person name="Thoren M.H."/>
            <person name="Johannesson H."/>
        </authorList>
    </citation>
    <scope>NUCLEOTIDE SEQUENCE</scope>
    <source>
        <strain evidence="4">PSN4</strain>
    </source>
</reference>
<dbReference type="PANTHER" id="PTHR47336">
    <property type="entry name" value="TRANSCRIPTION FACTOR HMS1-RELATED"/>
    <property type="match status" value="1"/>
</dbReference>
<keyword evidence="5" id="KW-1185">Reference proteome</keyword>
<evidence type="ECO:0000256" key="1">
    <source>
        <dbReference type="SAM" id="Coils"/>
    </source>
</evidence>
<keyword evidence="4" id="KW-0238">DNA-binding</keyword>
<organism evidence="4 5">
    <name type="scientific">Echria macrotheca</name>
    <dbReference type="NCBI Taxonomy" id="438768"/>
    <lineage>
        <taxon>Eukaryota</taxon>
        <taxon>Fungi</taxon>
        <taxon>Dikarya</taxon>
        <taxon>Ascomycota</taxon>
        <taxon>Pezizomycotina</taxon>
        <taxon>Sordariomycetes</taxon>
        <taxon>Sordariomycetidae</taxon>
        <taxon>Sordariales</taxon>
        <taxon>Schizotheciaceae</taxon>
        <taxon>Echria</taxon>
    </lineage>
</organism>
<protein>
    <submittedName>
        <fullName evidence="4">Helix-loop-helix DNA-binding domain-containing protein</fullName>
    </submittedName>
</protein>
<evidence type="ECO:0000259" key="3">
    <source>
        <dbReference type="PROSITE" id="PS50888"/>
    </source>
</evidence>
<dbReference type="Proteomes" id="UP001239445">
    <property type="component" value="Unassembled WGS sequence"/>
</dbReference>
<dbReference type="InterPro" id="IPR052099">
    <property type="entry name" value="Regulatory_TF_Diverse"/>
</dbReference>
<evidence type="ECO:0000313" key="5">
    <source>
        <dbReference type="Proteomes" id="UP001239445"/>
    </source>
</evidence>
<feature type="coiled-coil region" evidence="1">
    <location>
        <begin position="281"/>
        <end position="308"/>
    </location>
</feature>
<keyword evidence="1" id="KW-0175">Coiled coil</keyword>
<accession>A0AAJ0BHD6</accession>
<dbReference type="GO" id="GO:0046983">
    <property type="term" value="F:protein dimerization activity"/>
    <property type="evidence" value="ECO:0007669"/>
    <property type="project" value="InterPro"/>
</dbReference>
<dbReference type="Gene3D" id="4.10.280.10">
    <property type="entry name" value="Helix-loop-helix DNA-binding domain"/>
    <property type="match status" value="1"/>
</dbReference>
<dbReference type="Pfam" id="PF00010">
    <property type="entry name" value="HLH"/>
    <property type="match status" value="1"/>
</dbReference>